<name>A0A171DQP9_9ACTN</name>
<proteinExistence type="predicted"/>
<dbReference type="InterPro" id="IPR052036">
    <property type="entry name" value="Hydrolase/PRTase-associated"/>
</dbReference>
<evidence type="ECO:0000313" key="2">
    <source>
        <dbReference type="EMBL" id="GAT71391.1"/>
    </source>
</evidence>
<evidence type="ECO:0000256" key="1">
    <source>
        <dbReference type="SAM" id="MobiDB-lite"/>
    </source>
</evidence>
<protein>
    <submittedName>
        <fullName evidence="2">Protein-L-isoaspartate O-methyltransferase</fullName>
    </submittedName>
</protein>
<dbReference type="CDD" id="cd14728">
    <property type="entry name" value="Ere-like"/>
    <property type="match status" value="1"/>
</dbReference>
<dbReference type="PANTHER" id="PTHR31299">
    <property type="entry name" value="ESTERASE, PUTATIVE (AFU_ORTHOLOGUE AFUA_1G05850)-RELATED"/>
    <property type="match status" value="1"/>
</dbReference>
<dbReference type="GO" id="GO:0008168">
    <property type="term" value="F:methyltransferase activity"/>
    <property type="evidence" value="ECO:0007669"/>
    <property type="project" value="UniProtKB-KW"/>
</dbReference>
<dbReference type="AlphaFoldDB" id="A0A171DQP9"/>
<dbReference type="Gene3D" id="3.40.1660.10">
    <property type="entry name" value="EreA-like (biosynthetic domain)"/>
    <property type="match status" value="1"/>
</dbReference>
<dbReference type="GO" id="GO:0032259">
    <property type="term" value="P:methylation"/>
    <property type="evidence" value="ECO:0007669"/>
    <property type="project" value="UniProtKB-KW"/>
</dbReference>
<dbReference type="SUPFAM" id="SSF159501">
    <property type="entry name" value="EreA/ChaN-like"/>
    <property type="match status" value="1"/>
</dbReference>
<reference evidence="3" key="2">
    <citation type="submission" date="2016-04" db="EMBL/GenBank/DDBJ databases">
        <title>Planomonospora sphaerica JCM9374 whole genome shotgun sequence.</title>
        <authorList>
            <person name="Suzuki T."/>
            <person name="Dohra H."/>
            <person name="Kodani S."/>
        </authorList>
    </citation>
    <scope>NUCLEOTIDE SEQUENCE [LARGE SCALE GENOMIC DNA]</scope>
    <source>
        <strain evidence="3">JCM 9374</strain>
    </source>
</reference>
<dbReference type="EMBL" id="BDCX01000029">
    <property type="protein sequence ID" value="GAT71391.1"/>
    <property type="molecule type" value="Genomic_DNA"/>
</dbReference>
<dbReference type="Gene3D" id="3.30.1870.10">
    <property type="entry name" value="EreA-like, domain 2"/>
    <property type="match status" value="1"/>
</dbReference>
<keyword evidence="2" id="KW-0489">Methyltransferase</keyword>
<evidence type="ECO:0000313" key="3">
    <source>
        <dbReference type="Proteomes" id="UP000077701"/>
    </source>
</evidence>
<keyword evidence="2" id="KW-0808">Transferase</keyword>
<gene>
    <name evidence="2" type="ORF">PS9374_07082</name>
</gene>
<feature type="region of interest" description="Disordered" evidence="1">
    <location>
        <begin position="1"/>
        <end position="24"/>
    </location>
</feature>
<reference evidence="2 3" key="1">
    <citation type="journal article" date="2016" name="Genome Announc.">
        <title>Draft Genome Sequence of Planomonospora sphaerica JCM9374, a Rare Actinomycete.</title>
        <authorList>
            <person name="Dohra H."/>
            <person name="Suzuki T."/>
            <person name="Inoue Y."/>
            <person name="Kodani S."/>
        </authorList>
    </citation>
    <scope>NUCLEOTIDE SEQUENCE [LARGE SCALE GENOMIC DNA]</scope>
    <source>
        <strain evidence="2 3">JCM 9374</strain>
    </source>
</reference>
<dbReference type="PIRSF" id="PIRSF036794">
    <property type="entry name" value="UCP_erythr_ester"/>
    <property type="match status" value="1"/>
</dbReference>
<keyword evidence="3" id="KW-1185">Reference proteome</keyword>
<sequence length="457" mass="50062">MYRGYGSAMVQREAPASRSGDHDEIRRSALPLAAPEDLDPLLERIGDARYVLIGEASHGTHDFYAWRAALTRRLITEKDFRFVGVEGDWPDCHRIHRAVTGIGDESPGEAVYGFARWPSFMWANEEVADFCRWLRDWNDSLPTRARCGFHGLDVYSLWDSLRAVRGYALRHLPEQADAVLRALHCFEARGHDPQQYGLALRLLPESCEEAAVGLLTAVRRSAPDDEAGFAARQNAEVVAGAEEYYRAMLRGGAESWNVRDVHMADTLDRLTGFYGDGAKAVVWAHNTHVGDARATDMAAAGMTNLGQLVRERHGGNGGNGGGGGSDGDGGAVVLVGFGTHRGTVVAGDEWGAPAEVMPVPPARPASLESLLHEAEPEGALFVVPPPGDRPGWYDRPVGHRAIGVVYHPERDHLRNYVRTVPGRRYDAFLWLDRTSALRPLHGEPPGEAEPETFPTAL</sequence>
<dbReference type="GO" id="GO:0046677">
    <property type="term" value="P:response to antibiotic"/>
    <property type="evidence" value="ECO:0007669"/>
    <property type="project" value="InterPro"/>
</dbReference>
<dbReference type="InterPro" id="IPR007815">
    <property type="entry name" value="Emycin_Estase"/>
</dbReference>
<dbReference type="Pfam" id="PF05139">
    <property type="entry name" value="Erythro_esteras"/>
    <property type="match status" value="1"/>
</dbReference>
<accession>A0A171DQP9</accession>
<dbReference type="Proteomes" id="UP000077701">
    <property type="component" value="Unassembled WGS sequence"/>
</dbReference>
<comment type="caution">
    <text evidence="2">The sequence shown here is derived from an EMBL/GenBank/DDBJ whole genome shotgun (WGS) entry which is preliminary data.</text>
</comment>
<dbReference type="PANTHER" id="PTHR31299:SF0">
    <property type="entry name" value="ESTERASE, PUTATIVE (AFU_ORTHOLOGUE AFUA_1G05850)-RELATED"/>
    <property type="match status" value="1"/>
</dbReference>
<dbReference type="InterPro" id="IPR014622">
    <property type="entry name" value="UCP036794_erythomycin"/>
</dbReference>
<organism evidence="2 3">
    <name type="scientific">Planomonospora sphaerica</name>
    <dbReference type="NCBI Taxonomy" id="161355"/>
    <lineage>
        <taxon>Bacteria</taxon>
        <taxon>Bacillati</taxon>
        <taxon>Actinomycetota</taxon>
        <taxon>Actinomycetes</taxon>
        <taxon>Streptosporangiales</taxon>
        <taxon>Streptosporangiaceae</taxon>
        <taxon>Planomonospora</taxon>
    </lineage>
</organism>
<dbReference type="STRING" id="161355.PS9374_07082"/>